<dbReference type="PROSITE" id="PS51371">
    <property type="entry name" value="CBS"/>
    <property type="match status" value="1"/>
</dbReference>
<dbReference type="GeneID" id="5724948"/>
<keyword evidence="5" id="KW-1185">Reference proteome</keyword>
<dbReference type="InterPro" id="IPR000644">
    <property type="entry name" value="CBS_dom"/>
</dbReference>
<proteinExistence type="predicted"/>
<keyword evidence="1" id="KW-0129">CBS domain</keyword>
<dbReference type="InterPro" id="IPR044691">
    <property type="entry name" value="DCC1_Trx"/>
</dbReference>
<feature type="domain" description="CBS" evidence="3">
    <location>
        <begin position="222"/>
        <end position="278"/>
    </location>
</feature>
<evidence type="ECO:0000313" key="5">
    <source>
        <dbReference type="Proteomes" id="UP000006906"/>
    </source>
</evidence>
<feature type="compositionally biased region" description="Basic and acidic residues" evidence="2">
    <location>
        <begin position="53"/>
        <end position="65"/>
    </location>
</feature>
<dbReference type="OMA" id="SICRTFQ"/>
<dbReference type="Pfam" id="PF00571">
    <property type="entry name" value="CBS"/>
    <property type="match status" value="1"/>
</dbReference>
<dbReference type="InterPro" id="IPR007263">
    <property type="entry name" value="DCC1-like"/>
</dbReference>
<dbReference type="InParanoid" id="A0A2K3DZT3"/>
<reference evidence="4 5" key="1">
    <citation type="journal article" date="2007" name="Science">
        <title>The Chlamydomonas genome reveals the evolution of key animal and plant functions.</title>
        <authorList>
            <person name="Merchant S.S."/>
            <person name="Prochnik S.E."/>
            <person name="Vallon O."/>
            <person name="Harris E.H."/>
            <person name="Karpowicz S.J."/>
            <person name="Witman G.B."/>
            <person name="Terry A."/>
            <person name="Salamov A."/>
            <person name="Fritz-Laylin L.K."/>
            <person name="Marechal-Drouard L."/>
            <person name="Marshall W.F."/>
            <person name="Qu L.H."/>
            <person name="Nelson D.R."/>
            <person name="Sanderfoot A.A."/>
            <person name="Spalding M.H."/>
            <person name="Kapitonov V.V."/>
            <person name="Ren Q."/>
            <person name="Ferris P."/>
            <person name="Lindquist E."/>
            <person name="Shapiro H."/>
            <person name="Lucas S.M."/>
            <person name="Grimwood J."/>
            <person name="Schmutz J."/>
            <person name="Cardol P."/>
            <person name="Cerutti H."/>
            <person name="Chanfreau G."/>
            <person name="Chen C.L."/>
            <person name="Cognat V."/>
            <person name="Croft M.T."/>
            <person name="Dent R."/>
            <person name="Dutcher S."/>
            <person name="Fernandez E."/>
            <person name="Fukuzawa H."/>
            <person name="Gonzalez-Ballester D."/>
            <person name="Gonzalez-Halphen D."/>
            <person name="Hallmann A."/>
            <person name="Hanikenne M."/>
            <person name="Hippler M."/>
            <person name="Inwood W."/>
            <person name="Jabbari K."/>
            <person name="Kalanon M."/>
            <person name="Kuras R."/>
            <person name="Lefebvre P.A."/>
            <person name="Lemaire S.D."/>
            <person name="Lobanov A.V."/>
            <person name="Lohr M."/>
            <person name="Manuell A."/>
            <person name="Meier I."/>
            <person name="Mets L."/>
            <person name="Mittag M."/>
            <person name="Mittelmeier T."/>
            <person name="Moroney J.V."/>
            <person name="Moseley J."/>
            <person name="Napoli C."/>
            <person name="Nedelcu A.M."/>
            <person name="Niyogi K."/>
            <person name="Novoselov S.V."/>
            <person name="Paulsen I.T."/>
            <person name="Pazour G."/>
            <person name="Purton S."/>
            <person name="Ral J.P."/>
            <person name="Riano-Pachon D.M."/>
            <person name="Riekhof W."/>
            <person name="Rymarquis L."/>
            <person name="Schroda M."/>
            <person name="Stern D."/>
            <person name="Umen J."/>
            <person name="Willows R."/>
            <person name="Wilson N."/>
            <person name="Zimmer S.L."/>
            <person name="Allmer J."/>
            <person name="Balk J."/>
            <person name="Bisova K."/>
            <person name="Chen C.J."/>
            <person name="Elias M."/>
            <person name="Gendler K."/>
            <person name="Hauser C."/>
            <person name="Lamb M.R."/>
            <person name="Ledford H."/>
            <person name="Long J.C."/>
            <person name="Minagawa J."/>
            <person name="Page M.D."/>
            <person name="Pan J."/>
            <person name="Pootakham W."/>
            <person name="Roje S."/>
            <person name="Rose A."/>
            <person name="Stahlberg E."/>
            <person name="Terauchi A.M."/>
            <person name="Yang P."/>
            <person name="Ball S."/>
            <person name="Bowler C."/>
            <person name="Dieckmann C.L."/>
            <person name="Gladyshev V.N."/>
            <person name="Green P."/>
            <person name="Jorgensen R."/>
            <person name="Mayfield S."/>
            <person name="Mueller-Roeber B."/>
            <person name="Rajamani S."/>
            <person name="Sayre R.T."/>
            <person name="Brokstein P."/>
            <person name="Dubchak I."/>
            <person name="Goodstein D."/>
            <person name="Hornick L."/>
            <person name="Huang Y.W."/>
            <person name="Jhaveri J."/>
            <person name="Luo Y."/>
            <person name="Martinez D."/>
            <person name="Ngau W.C."/>
            <person name="Otillar B."/>
            <person name="Poliakov A."/>
            <person name="Porter A."/>
            <person name="Szajkowski L."/>
            <person name="Werner G."/>
            <person name="Zhou K."/>
            <person name="Grigoriev I.V."/>
            <person name="Rokhsar D.S."/>
            <person name="Grossman A.R."/>
        </authorList>
    </citation>
    <scope>NUCLEOTIDE SEQUENCE [LARGE SCALE GENOMIC DNA]</scope>
    <source>
        <strain evidence="5">CC-503</strain>
    </source>
</reference>
<dbReference type="RefSeq" id="XP_042926688.1">
    <property type="nucleotide sequence ID" value="XM_043061546.1"/>
</dbReference>
<gene>
    <name evidence="4" type="ORF">CHLRE_03g208049v5</name>
</gene>
<dbReference type="Gene3D" id="3.10.580.10">
    <property type="entry name" value="CBS-domain"/>
    <property type="match status" value="1"/>
</dbReference>
<dbReference type="PANTHER" id="PTHR34290:SF2">
    <property type="entry name" value="OS04G0668800 PROTEIN"/>
    <property type="match status" value="1"/>
</dbReference>
<dbReference type="PANTHER" id="PTHR34290">
    <property type="entry name" value="SI:CH73-390P7.2"/>
    <property type="match status" value="1"/>
</dbReference>
<feature type="compositionally biased region" description="Low complexity" evidence="2">
    <location>
        <begin position="885"/>
        <end position="894"/>
    </location>
</feature>
<dbReference type="OrthoDB" id="548311at2759"/>
<feature type="compositionally biased region" description="Low complexity" evidence="2">
    <location>
        <begin position="640"/>
        <end position="652"/>
    </location>
</feature>
<organism evidence="4 5">
    <name type="scientific">Chlamydomonas reinhardtii</name>
    <name type="common">Chlamydomonas smithii</name>
    <dbReference type="NCBI Taxonomy" id="3055"/>
    <lineage>
        <taxon>Eukaryota</taxon>
        <taxon>Viridiplantae</taxon>
        <taxon>Chlorophyta</taxon>
        <taxon>core chlorophytes</taxon>
        <taxon>Chlorophyceae</taxon>
        <taxon>CS clade</taxon>
        <taxon>Chlamydomonadales</taxon>
        <taxon>Chlamydomonadaceae</taxon>
        <taxon>Chlamydomonas</taxon>
    </lineage>
</organism>
<feature type="region of interest" description="Disordered" evidence="2">
    <location>
        <begin position="605"/>
        <end position="668"/>
    </location>
</feature>
<dbReference type="ExpressionAtlas" id="A0A2K3DZT3">
    <property type="expression patterns" value="baseline and differential"/>
</dbReference>
<feature type="compositionally biased region" description="Low complexity" evidence="2">
    <location>
        <begin position="622"/>
        <end position="631"/>
    </location>
</feature>
<name>A0A2K3DZT3_CHLRE</name>
<feature type="region of interest" description="Disordered" evidence="2">
    <location>
        <begin position="521"/>
        <end position="542"/>
    </location>
</feature>
<evidence type="ECO:0000259" key="3">
    <source>
        <dbReference type="PROSITE" id="PS51371"/>
    </source>
</evidence>
<evidence type="ECO:0000313" key="4">
    <source>
        <dbReference type="EMBL" id="PNW86043.1"/>
    </source>
</evidence>
<feature type="region of interest" description="Disordered" evidence="2">
    <location>
        <begin position="15"/>
        <end position="88"/>
    </location>
</feature>
<feature type="compositionally biased region" description="Low complexity" evidence="2">
    <location>
        <begin position="902"/>
        <end position="932"/>
    </location>
</feature>
<dbReference type="Proteomes" id="UP000006906">
    <property type="component" value="Chromosome 3"/>
</dbReference>
<dbReference type="SUPFAM" id="SSF54631">
    <property type="entry name" value="CBS-domain pair"/>
    <property type="match status" value="1"/>
</dbReference>
<dbReference type="KEGG" id="cre:CHLRE_03g208049v5"/>
<evidence type="ECO:0000256" key="2">
    <source>
        <dbReference type="SAM" id="MobiDB-lite"/>
    </source>
</evidence>
<dbReference type="InterPro" id="IPR046342">
    <property type="entry name" value="CBS_dom_sf"/>
</dbReference>
<feature type="region of interest" description="Disordered" evidence="2">
    <location>
        <begin position="873"/>
        <end position="952"/>
    </location>
</feature>
<dbReference type="Pfam" id="PF04134">
    <property type="entry name" value="DCC1-like"/>
    <property type="match status" value="1"/>
</dbReference>
<dbReference type="AlphaFoldDB" id="A0A2K3DZT3"/>
<protein>
    <recommendedName>
        <fullName evidence="3">CBS domain-containing protein</fullName>
    </recommendedName>
</protein>
<evidence type="ECO:0000256" key="1">
    <source>
        <dbReference type="PROSITE-ProRule" id="PRU00703"/>
    </source>
</evidence>
<dbReference type="STRING" id="3055.A0A2K3DZT3"/>
<feature type="compositionally biased region" description="Gly residues" evidence="2">
    <location>
        <begin position="933"/>
        <end position="952"/>
    </location>
</feature>
<dbReference type="GO" id="GO:0015035">
    <property type="term" value="F:protein-disulfide reductase activity"/>
    <property type="evidence" value="ECO:0000318"/>
    <property type="project" value="GO_Central"/>
</dbReference>
<dbReference type="EMBL" id="CM008964">
    <property type="protein sequence ID" value="PNW86043.1"/>
    <property type="molecule type" value="Genomic_DNA"/>
</dbReference>
<accession>A0A2K3DZT3</accession>
<feature type="compositionally biased region" description="Polar residues" evidence="2">
    <location>
        <begin position="72"/>
        <end position="86"/>
    </location>
</feature>
<dbReference type="Gramene" id="PNW86043">
    <property type="protein sequence ID" value="PNW86043"/>
    <property type="gene ID" value="CHLRE_03g208049v5"/>
</dbReference>
<sequence>MTGSALAATLAQPCSPLHGTIRGSGHATPTNTSRASTPVRARRAVVRAATVGDNRHAPPEPEPEARPALGARSNSAHSLNADQQLTTRRRRLSMATYGEGSEDSLADPLGPQSNAVNATSFLEDARSSASRRNTALSDMEEATPSTCVMALTLPVDAYAVVGPDATVAAAAALAAQDPALRCVVVAAAGMGATHVLDRKVVEQIGRYSPDPGSDSLGSYLAGAPPSASAGPTATVAAAAGLLLSRGGDYLPVVDEGMFMGLVSRADVARVMLGRNPDVYGADLEPRVSAGGISPAAAAALAAATAGAGGSGPTTSSGHAYGHGHGHMVAPLAATGSRLALGAAGSAAALSLGPPAPSGCLDSAEVARVARGTLYCSTQQHQLDLAAEAAHEAAAAAATAAAATAAEGNATATAGAAGATAGESGLFPAELLSSLGALGLGPDFAAAAAAETFEAAASSSSAAAALQLRQQAILQKAAASAIAAAAAATGPQALAAAALASHAFSPQHTTMQLDVSSLAGEGALEGAPADGGGSLPLTPPTSDSAAAAAASLAAAVSLHSHQISPSWSEVITSAVNLDLTPPGAAAGAAGAADAATSAALGYHSAAAPAGAQPHSGSNHQTQGGAAVSSAANHHGHGHGQQGQQQGQPGQAHSLESVDGAGHSTTSLRSVNDPLVSGWDMLDNVDDAIDVLGLVGKTVNAEAVARAVLGELAGAAAAAGGTSSTGWTFKYLYDGDCSICRTFQACLDKLDGGAGKLAFVDISAAYNAVDNGGINFKAAMETVHILSANGQVFKGLTAVLKLLVAVDPDVAAHMGSLTALLPLLSLSYMLISKNRHRLAPLWTAIVRTTKVDQAVFGRDIMEGLPAFPFSLPALPHLQLQPHPPPGGADKPPAGSPRGPGSGAAGEQQQQQQHEGLSSRQQQMPARVPVPVPVGLSGGGLLGGMGGRAAPGGRH</sequence>